<dbReference type="InterPro" id="IPR004360">
    <property type="entry name" value="Glyas_Fos-R_dOase_dom"/>
</dbReference>
<gene>
    <name evidence="2" type="ORF">GGR20_002879</name>
</gene>
<dbReference type="SUPFAM" id="SSF54593">
    <property type="entry name" value="Glyoxalase/Bleomycin resistance protein/Dihydroxybiphenyl dioxygenase"/>
    <property type="match status" value="1"/>
</dbReference>
<feature type="domain" description="VOC" evidence="1">
    <location>
        <begin position="4"/>
        <end position="129"/>
    </location>
</feature>
<dbReference type="PANTHER" id="PTHR36110:SF2">
    <property type="entry name" value="RING-CLEAVING DIOXYGENASE MHQE-RELATED"/>
    <property type="match status" value="1"/>
</dbReference>
<feature type="domain" description="VOC" evidence="1">
    <location>
        <begin position="149"/>
        <end position="265"/>
    </location>
</feature>
<dbReference type="SUPFAM" id="SSF53474">
    <property type="entry name" value="alpha/beta-Hydrolases"/>
    <property type="match status" value="1"/>
</dbReference>
<dbReference type="InterPro" id="IPR029058">
    <property type="entry name" value="AB_hydrolase_fold"/>
</dbReference>
<dbReference type="InterPro" id="IPR029068">
    <property type="entry name" value="Glyas_Bleomycin-R_OHBP_Dase"/>
</dbReference>
<protein>
    <submittedName>
        <fullName evidence="2">Phospholipase/carboxylesterase</fullName>
    </submittedName>
</protein>
<reference evidence="2 3" key="1">
    <citation type="submission" date="2020-08" db="EMBL/GenBank/DDBJ databases">
        <title>Genomic Encyclopedia of Type Strains, Phase IV (KMG-IV): sequencing the most valuable type-strain genomes for metagenomic binning, comparative biology and taxonomic classification.</title>
        <authorList>
            <person name="Goeker M."/>
        </authorList>
    </citation>
    <scope>NUCLEOTIDE SEQUENCE [LARGE SCALE GENOMIC DNA]</scope>
    <source>
        <strain evidence="2 3">DSM 23447</strain>
    </source>
</reference>
<dbReference type="EMBL" id="JACIEW010000007">
    <property type="protein sequence ID" value="MBB4053222.1"/>
    <property type="molecule type" value="Genomic_DNA"/>
</dbReference>
<dbReference type="InterPro" id="IPR037523">
    <property type="entry name" value="VOC_core"/>
</dbReference>
<accession>A0A7W6IP30</accession>
<comment type="caution">
    <text evidence="2">The sequence shown here is derived from an EMBL/GenBank/DDBJ whole genome shotgun (WGS) entry which is preliminary data.</text>
</comment>
<proteinExistence type="predicted"/>
<dbReference type="PANTHER" id="PTHR36110">
    <property type="entry name" value="RING-CLEAVING DIOXYGENASE MHQE-RELATED"/>
    <property type="match status" value="1"/>
</dbReference>
<name>A0A7W6IP30_9HYPH</name>
<dbReference type="Pfam" id="PF00903">
    <property type="entry name" value="Glyoxalase"/>
    <property type="match status" value="1"/>
</dbReference>
<dbReference type="AlphaFoldDB" id="A0A7W6IP30"/>
<evidence type="ECO:0000259" key="1">
    <source>
        <dbReference type="PROSITE" id="PS51819"/>
    </source>
</evidence>
<evidence type="ECO:0000313" key="2">
    <source>
        <dbReference type="EMBL" id="MBB4053222.1"/>
    </source>
</evidence>
<dbReference type="Gene3D" id="3.40.50.1820">
    <property type="entry name" value="alpha/beta hydrolase"/>
    <property type="match status" value="1"/>
</dbReference>
<evidence type="ECO:0000313" key="3">
    <source>
        <dbReference type="Proteomes" id="UP000547011"/>
    </source>
</evidence>
<dbReference type="PROSITE" id="PS51819">
    <property type="entry name" value="VOC"/>
    <property type="match status" value="2"/>
</dbReference>
<dbReference type="RefSeq" id="WP_183312021.1">
    <property type="nucleotide sequence ID" value="NZ_JACIEW010000007.1"/>
</dbReference>
<dbReference type="Proteomes" id="UP000547011">
    <property type="component" value="Unassembled WGS sequence"/>
</dbReference>
<dbReference type="InterPro" id="IPR052537">
    <property type="entry name" value="Extradiol_RC_dioxygenase"/>
</dbReference>
<keyword evidence="3" id="KW-1185">Reference proteome</keyword>
<sequence length="518" mass="56009">MTSGIHHVTLITADVQANVDFYIGFLGLRLVKQTGGYEDARQLHLFYGDFAASPGSLLTFLVWQGGSAGQAGAGQVSEIALAIPQGSIGYWLERALTHQVKVEGTGQEFGETVLRLRDPDGFLIKLVSADVAALEMPEGDIPIVYRIKRIRGVTLLSDVQEESVDYLGRYFGFAKGASEGPIQRMVSDIGDVIDIRDAAGFWPGAPGAGTADHVAVRAADAAEVEAVEAELRKRNSSLTTLHDRNYFTSLYVREPGNVLIEMASDGPGFTLDEAIETLGQTLFLPPDTPDPEAMKVMLPQFGLPEEERVAYRDLIYKHRFFTPGRPDGSTLVLLHGTGGDETDLMPLAHNAAPNATLLGLRGRSTEDGTRRWFRALGPAIFDQKDVRFESGALDAFFEEAHGSYQLDPERLVALGYSNGANLLGASMLLHPGMVQRAILLRPVMVLDEMPETNLSGTKVLIILGEKDAFRPAGERLAEALAKSGALVTTRILSGGHKLGPHDPPAITEWLDHAAFGPT</sequence>
<dbReference type="Gene3D" id="3.10.180.10">
    <property type="entry name" value="2,3-Dihydroxybiphenyl 1,2-Dioxygenase, domain 1"/>
    <property type="match status" value="2"/>
</dbReference>
<organism evidence="2 3">
    <name type="scientific">Devosia subaequoris</name>
    <dbReference type="NCBI Taxonomy" id="395930"/>
    <lineage>
        <taxon>Bacteria</taxon>
        <taxon>Pseudomonadati</taxon>
        <taxon>Pseudomonadota</taxon>
        <taxon>Alphaproteobacteria</taxon>
        <taxon>Hyphomicrobiales</taxon>
        <taxon>Devosiaceae</taxon>
        <taxon>Devosia</taxon>
    </lineage>
</organism>